<dbReference type="Proteomes" id="UP000030466">
    <property type="component" value="Unassembled WGS sequence"/>
</dbReference>
<keyword evidence="2" id="KW-1185">Reference proteome</keyword>
<dbReference type="AlphaFoldDB" id="A0A0A6VQK8"/>
<reference evidence="1 2" key="1">
    <citation type="journal article" date="2003" name="Int. J. Syst. Evol. Microbiol.">
        <title>Kocuria polaris sp. nov., an orange-pigmented psychrophilic bacterium isolated from an Antarctic cyanobacterial mat sample.</title>
        <authorList>
            <person name="Reddy G.S."/>
            <person name="Prakash J.S."/>
            <person name="Prabahar V."/>
            <person name="Matsumoto G.I."/>
            <person name="Stackebrandt E."/>
            <person name="Shivaji S."/>
        </authorList>
    </citation>
    <scope>NUCLEOTIDE SEQUENCE [LARGE SCALE GENOMIC DNA]</scope>
    <source>
        <strain evidence="1 2">CMS 76or</strain>
    </source>
</reference>
<dbReference type="OrthoDB" id="826539at2"/>
<name>A0A0A6VQK8_KOCRO</name>
<evidence type="ECO:0000313" key="2">
    <source>
        <dbReference type="Proteomes" id="UP000030466"/>
    </source>
</evidence>
<evidence type="ECO:0008006" key="3">
    <source>
        <dbReference type="Google" id="ProtNLM"/>
    </source>
</evidence>
<sequence>MTDQRPVTGVRTDPLGNIVALCNPAEVWSPRSTTRIIRDIESEVHLYYVPGSSGQLRVRVVSAGCEKRLWAAPEDTVCNNLHDLPSV</sequence>
<proteinExistence type="predicted"/>
<organism evidence="1 2">
    <name type="scientific">Kocuria rosea subsp. polaris</name>
    <dbReference type="NCBI Taxonomy" id="136273"/>
    <lineage>
        <taxon>Bacteria</taxon>
        <taxon>Bacillati</taxon>
        <taxon>Actinomycetota</taxon>
        <taxon>Actinomycetes</taxon>
        <taxon>Micrococcales</taxon>
        <taxon>Micrococcaceae</taxon>
        <taxon>Kocuria</taxon>
    </lineage>
</organism>
<accession>A0A0A6VQK8</accession>
<comment type="caution">
    <text evidence="1">The sequence shown here is derived from an EMBL/GenBank/DDBJ whole genome shotgun (WGS) entry which is preliminary data.</text>
</comment>
<protein>
    <recommendedName>
        <fullName evidence="3">DUF3892 domain-containing protein</fullName>
    </recommendedName>
</protein>
<evidence type="ECO:0000313" key="1">
    <source>
        <dbReference type="EMBL" id="KHD96921.1"/>
    </source>
</evidence>
<gene>
    <name evidence="1" type="ORF">GY22_12375</name>
</gene>
<dbReference type="RefSeq" id="WP_017833496.1">
    <property type="nucleotide sequence ID" value="NZ_JSUH01000011.1"/>
</dbReference>
<dbReference type="EMBL" id="JSUH01000011">
    <property type="protein sequence ID" value="KHD96921.1"/>
    <property type="molecule type" value="Genomic_DNA"/>
</dbReference>